<dbReference type="RefSeq" id="XP_007679833.1">
    <property type="nucleotide sequence ID" value="XM_007681643.1"/>
</dbReference>
<evidence type="ECO:0000313" key="3">
    <source>
        <dbReference type="Proteomes" id="UP000011761"/>
    </source>
</evidence>
<dbReference type="HOGENOM" id="CLU_005562_3_0_1"/>
<evidence type="ECO:0000256" key="1">
    <source>
        <dbReference type="SAM" id="Phobius"/>
    </source>
</evidence>
<evidence type="ECO:0008006" key="4">
    <source>
        <dbReference type="Google" id="ProtNLM"/>
    </source>
</evidence>
<dbReference type="KEGG" id="bcom:BAUCODRAFT_37813"/>
<proteinExistence type="predicted"/>
<keyword evidence="1" id="KW-1133">Transmembrane helix</keyword>
<protein>
    <recommendedName>
        <fullName evidence="4">Integral membrane protein TmpA</fullName>
    </recommendedName>
</protein>
<name>M2LFU3_BAUPA</name>
<dbReference type="InterPro" id="IPR039261">
    <property type="entry name" value="FNR_nucleotide-bd"/>
</dbReference>
<dbReference type="AlphaFoldDB" id="M2LFU3"/>
<feature type="transmembrane region" description="Helical" evidence="1">
    <location>
        <begin position="240"/>
        <end position="259"/>
    </location>
</feature>
<dbReference type="EMBL" id="KB445561">
    <property type="protein sequence ID" value="EMC92902.1"/>
    <property type="molecule type" value="Genomic_DNA"/>
</dbReference>
<accession>M2LFU3</accession>
<feature type="transmembrane region" description="Helical" evidence="1">
    <location>
        <begin position="116"/>
        <end position="136"/>
    </location>
</feature>
<feature type="transmembrane region" description="Helical" evidence="1">
    <location>
        <begin position="279"/>
        <end position="299"/>
    </location>
</feature>
<feature type="transmembrane region" description="Helical" evidence="1">
    <location>
        <begin position="93"/>
        <end position="110"/>
    </location>
</feature>
<dbReference type="OMA" id="THRFTSW"/>
<dbReference type="Proteomes" id="UP000011761">
    <property type="component" value="Unassembled WGS sequence"/>
</dbReference>
<dbReference type="PANTHER" id="PTHR33927">
    <property type="entry name" value="TRANSMEMBRANE PROTEIN"/>
    <property type="match status" value="1"/>
</dbReference>
<keyword evidence="3" id="KW-1185">Reference proteome</keyword>
<dbReference type="SUPFAM" id="SSF52343">
    <property type="entry name" value="Ferredoxin reductase-like, C-terminal NADP-linked domain"/>
    <property type="match status" value="1"/>
</dbReference>
<feature type="transmembrane region" description="Helical" evidence="1">
    <location>
        <begin position="171"/>
        <end position="193"/>
    </location>
</feature>
<dbReference type="OrthoDB" id="3142841at2759"/>
<dbReference type="InterPro" id="IPR052979">
    <property type="entry name" value="Adenylate-forming_domain"/>
</dbReference>
<dbReference type="eggNOG" id="ENOG502QWJ3">
    <property type="taxonomic scope" value="Eukaryota"/>
</dbReference>
<reference evidence="2 3" key="1">
    <citation type="journal article" date="2012" name="PLoS Pathog.">
        <title>Diverse lifestyles and strategies of plant pathogenesis encoded in the genomes of eighteen Dothideomycetes fungi.</title>
        <authorList>
            <person name="Ohm R.A."/>
            <person name="Feau N."/>
            <person name="Henrissat B."/>
            <person name="Schoch C.L."/>
            <person name="Horwitz B.A."/>
            <person name="Barry K.W."/>
            <person name="Condon B.J."/>
            <person name="Copeland A.C."/>
            <person name="Dhillon B."/>
            <person name="Glaser F."/>
            <person name="Hesse C.N."/>
            <person name="Kosti I."/>
            <person name="LaButti K."/>
            <person name="Lindquist E.A."/>
            <person name="Lucas S."/>
            <person name="Salamov A.A."/>
            <person name="Bradshaw R.E."/>
            <person name="Ciuffetti L."/>
            <person name="Hamelin R.C."/>
            <person name="Kema G.H.J."/>
            <person name="Lawrence C."/>
            <person name="Scott J.A."/>
            <person name="Spatafora J.W."/>
            <person name="Turgeon B.G."/>
            <person name="de Wit P.J.G.M."/>
            <person name="Zhong S."/>
            <person name="Goodwin S.B."/>
            <person name="Grigoriev I.V."/>
        </authorList>
    </citation>
    <scope>NUCLEOTIDE SEQUENCE [LARGE SCALE GENOMIC DNA]</scope>
    <source>
        <strain evidence="2 3">UAMH 10762</strain>
    </source>
</reference>
<dbReference type="GeneID" id="19113347"/>
<dbReference type="PANTHER" id="PTHR33927:SF5">
    <property type="entry name" value="ENZYME, PUTATIVE (AFU_ORTHOLOGUE AFUA_8G01222)-RELATED"/>
    <property type="match status" value="1"/>
</dbReference>
<organism evidence="2 3">
    <name type="scientific">Baudoinia panamericana (strain UAMH 10762)</name>
    <name type="common">Angels' share fungus</name>
    <name type="synonym">Baudoinia compniacensis (strain UAMH 10762)</name>
    <dbReference type="NCBI Taxonomy" id="717646"/>
    <lineage>
        <taxon>Eukaryota</taxon>
        <taxon>Fungi</taxon>
        <taxon>Dikarya</taxon>
        <taxon>Ascomycota</taxon>
        <taxon>Pezizomycotina</taxon>
        <taxon>Dothideomycetes</taxon>
        <taxon>Dothideomycetidae</taxon>
        <taxon>Mycosphaerellales</taxon>
        <taxon>Teratosphaeriaceae</taxon>
        <taxon>Baudoinia</taxon>
    </lineage>
</organism>
<sequence>MDPAVVKAVEKDIVHTSIVARSPDASSATTTMEAHSQPEMIFTDLEKGIVKTETAVVPNNLVHEQKPRRTLKSLAWLYFDYAWYVALTPYRQLWTLVVCANLSAILAVVACSDKHLPSMTSAANAAVANLLMAVLVRQDYMKNVMYHTCWSIPHSAPLWLRRRLALVYENGGVHSGAAVSTLMWFVVFTGSLWTSYAGGNFSDVGVLLLDLLLAILLSSIVVTAIPQVRRRYHDLFENAHRWAGWFGIALFWVSLVLLARDQARASASGLTIGQSLVQLPAFWLLIIISCHAIYPWLLLRKVAVVRAERLTDHAIRIYYDPRERIPALHGVAISDAPLYEWHGFAAIPPLQESDKGAFSSIISRAGDWTAKTIESPRPYYYMRGIHATGVLAMAQVFRRVVVMATGSGIGPCLALFGAGTVTKTKIHIIWSAPSPRTVFGDPIYDAVLRKDPEATIWDTRKDGRRPDMVELAEDMYHAVNAEAVFFISNRDLTRKVIAELRRRRVAAYAPIFDS</sequence>
<evidence type="ECO:0000313" key="2">
    <source>
        <dbReference type="EMBL" id="EMC92902.1"/>
    </source>
</evidence>
<gene>
    <name evidence="2" type="ORF">BAUCODRAFT_37813</name>
</gene>
<keyword evidence="1" id="KW-0472">Membrane</keyword>
<keyword evidence="1" id="KW-0812">Transmembrane</keyword>
<feature type="transmembrane region" description="Helical" evidence="1">
    <location>
        <begin position="205"/>
        <end position="228"/>
    </location>
</feature>